<evidence type="ECO:0000313" key="3">
    <source>
        <dbReference type="Proteomes" id="UP000494106"/>
    </source>
</evidence>
<reference evidence="2 3" key="1">
    <citation type="submission" date="2020-04" db="EMBL/GenBank/DDBJ databases">
        <authorList>
            <person name="Wallbank WR R."/>
            <person name="Pardo Diaz C."/>
            <person name="Kozak K."/>
            <person name="Martin S."/>
            <person name="Jiggins C."/>
            <person name="Moest M."/>
            <person name="Warren A I."/>
            <person name="Byers J.R.P. K."/>
            <person name="Montejo-Kovacevich G."/>
            <person name="Yen C E."/>
        </authorList>
    </citation>
    <scope>NUCLEOTIDE SEQUENCE [LARGE SCALE GENOMIC DNA]</scope>
</reference>
<comment type="caution">
    <text evidence="2">The sequence shown here is derived from an EMBL/GenBank/DDBJ whole genome shotgun (WGS) entry which is preliminary data.</text>
</comment>
<evidence type="ECO:0000256" key="1">
    <source>
        <dbReference type="SAM" id="MobiDB-lite"/>
    </source>
</evidence>
<feature type="region of interest" description="Disordered" evidence="1">
    <location>
        <begin position="15"/>
        <end position="34"/>
    </location>
</feature>
<dbReference type="Proteomes" id="UP000494106">
    <property type="component" value="Unassembled WGS sequence"/>
</dbReference>
<sequence length="145" mass="16380">MTIQKSASCQVYRMNSSSCDTSSSSSSSESSDNPLKRFNRLLRLSVARNWSAFRRTKSRLRFRDRSVSDTGLCSIVNNDPERAYLDIPAASHRRSLQAFDKEAIQSPRLYITMSQRSSYGIPLTWCGRGLTTNFALTRNANLLSK</sequence>
<organism evidence="2 3">
    <name type="scientific">Arctia plantaginis</name>
    <name type="common">Wood tiger moth</name>
    <name type="synonym">Phalaena plantaginis</name>
    <dbReference type="NCBI Taxonomy" id="874455"/>
    <lineage>
        <taxon>Eukaryota</taxon>
        <taxon>Metazoa</taxon>
        <taxon>Ecdysozoa</taxon>
        <taxon>Arthropoda</taxon>
        <taxon>Hexapoda</taxon>
        <taxon>Insecta</taxon>
        <taxon>Pterygota</taxon>
        <taxon>Neoptera</taxon>
        <taxon>Endopterygota</taxon>
        <taxon>Lepidoptera</taxon>
        <taxon>Glossata</taxon>
        <taxon>Ditrysia</taxon>
        <taxon>Noctuoidea</taxon>
        <taxon>Erebidae</taxon>
        <taxon>Arctiinae</taxon>
        <taxon>Arctia</taxon>
    </lineage>
</organism>
<accession>A0A8S1AH79</accession>
<gene>
    <name evidence="2" type="ORF">APLA_LOCUS10091</name>
</gene>
<proteinExistence type="predicted"/>
<feature type="compositionally biased region" description="Low complexity" evidence="1">
    <location>
        <begin position="16"/>
        <end position="31"/>
    </location>
</feature>
<evidence type="ECO:0000313" key="2">
    <source>
        <dbReference type="EMBL" id="CAB3244694.1"/>
    </source>
</evidence>
<dbReference type="EMBL" id="CADEBC010000522">
    <property type="protein sequence ID" value="CAB3244694.1"/>
    <property type="molecule type" value="Genomic_DNA"/>
</dbReference>
<keyword evidence="3" id="KW-1185">Reference proteome</keyword>
<protein>
    <submittedName>
        <fullName evidence="2">Uncharacterized protein</fullName>
    </submittedName>
</protein>
<name>A0A8S1AH79_ARCPL</name>
<dbReference type="AlphaFoldDB" id="A0A8S1AH79"/>
<dbReference type="OrthoDB" id="74360at2759"/>